<gene>
    <name evidence="2" type="ORF">LCGC14_1109390</name>
</gene>
<proteinExistence type="predicted"/>
<sequence>MRRDDLDRAYEREEEDLHDEYERGNMTDRELKDALRQLQREYRAEEAAARDEWLNEGGW</sequence>
<accession>A0A0F9QDI4</accession>
<comment type="caution">
    <text evidence="2">The sequence shown here is derived from an EMBL/GenBank/DDBJ whole genome shotgun (WGS) entry which is preliminary data.</text>
</comment>
<reference evidence="2" key="1">
    <citation type="journal article" date="2015" name="Nature">
        <title>Complex archaea that bridge the gap between prokaryotes and eukaryotes.</title>
        <authorList>
            <person name="Spang A."/>
            <person name="Saw J.H."/>
            <person name="Jorgensen S.L."/>
            <person name="Zaremba-Niedzwiedzka K."/>
            <person name="Martijn J."/>
            <person name="Lind A.E."/>
            <person name="van Eijk R."/>
            <person name="Schleper C."/>
            <person name="Guy L."/>
            <person name="Ettema T.J."/>
        </authorList>
    </citation>
    <scope>NUCLEOTIDE SEQUENCE</scope>
</reference>
<evidence type="ECO:0000313" key="2">
    <source>
        <dbReference type="EMBL" id="KKN03273.1"/>
    </source>
</evidence>
<evidence type="ECO:0000256" key="1">
    <source>
        <dbReference type="SAM" id="MobiDB-lite"/>
    </source>
</evidence>
<feature type="region of interest" description="Disordered" evidence="1">
    <location>
        <begin position="1"/>
        <end position="25"/>
    </location>
</feature>
<organism evidence="2">
    <name type="scientific">marine sediment metagenome</name>
    <dbReference type="NCBI Taxonomy" id="412755"/>
    <lineage>
        <taxon>unclassified sequences</taxon>
        <taxon>metagenomes</taxon>
        <taxon>ecological metagenomes</taxon>
    </lineage>
</organism>
<dbReference type="EMBL" id="LAZR01005053">
    <property type="protein sequence ID" value="KKN03273.1"/>
    <property type="molecule type" value="Genomic_DNA"/>
</dbReference>
<protein>
    <submittedName>
        <fullName evidence="2">Uncharacterized protein</fullName>
    </submittedName>
</protein>
<name>A0A0F9QDI4_9ZZZZ</name>
<dbReference type="AlphaFoldDB" id="A0A0F9QDI4"/>
<feature type="compositionally biased region" description="Basic and acidic residues" evidence="1">
    <location>
        <begin position="1"/>
        <end position="11"/>
    </location>
</feature>